<dbReference type="AlphaFoldDB" id="A0A166AN43"/>
<accession>A0A166AN43</accession>
<evidence type="ECO:0000313" key="2">
    <source>
        <dbReference type="Proteomes" id="UP000077755"/>
    </source>
</evidence>
<sequence>MDRVVKHIAGTTTTNILNEMKKSPSGAFISDLYGKIVGKEISVKIDLTEANLNGDNNIYEAVDIFDPSVQQRGAVEVVHGIELFQMPSSSNLYPRRLRK</sequence>
<keyword evidence="2" id="KW-1185">Reference proteome</keyword>
<dbReference type="Gramene" id="KZN01530">
    <property type="protein sequence ID" value="KZN01530"/>
    <property type="gene ID" value="DCAR_010284"/>
</dbReference>
<reference evidence="1" key="1">
    <citation type="journal article" date="2016" name="Nat. Genet.">
        <title>A high-quality carrot genome assembly provides new insights into carotenoid accumulation and asterid genome evolution.</title>
        <authorList>
            <person name="Iorizzo M."/>
            <person name="Ellison S."/>
            <person name="Senalik D."/>
            <person name="Zeng P."/>
            <person name="Satapoomin P."/>
            <person name="Huang J."/>
            <person name="Bowman M."/>
            <person name="Iovene M."/>
            <person name="Sanseverino W."/>
            <person name="Cavagnaro P."/>
            <person name="Yildiz M."/>
            <person name="Macko-Podgorni A."/>
            <person name="Moranska E."/>
            <person name="Grzebelus E."/>
            <person name="Grzebelus D."/>
            <person name="Ashrafi H."/>
            <person name="Zheng Z."/>
            <person name="Cheng S."/>
            <person name="Spooner D."/>
            <person name="Van Deynze A."/>
            <person name="Simon P."/>
        </authorList>
    </citation>
    <scope>NUCLEOTIDE SEQUENCE</scope>
    <source>
        <tissue evidence="1">Leaf</tissue>
    </source>
</reference>
<dbReference type="Proteomes" id="UP000077755">
    <property type="component" value="Chromosome 3"/>
</dbReference>
<reference evidence="1" key="2">
    <citation type="submission" date="2022-03" db="EMBL/GenBank/DDBJ databases">
        <title>Draft title - Genomic analysis of global carrot germplasm unveils the trajectory of domestication and the origin of high carotenoid orange carrot.</title>
        <authorList>
            <person name="Iorizzo M."/>
            <person name="Ellison S."/>
            <person name="Senalik D."/>
            <person name="Macko-Podgorni A."/>
            <person name="Grzebelus D."/>
            <person name="Bostan H."/>
            <person name="Rolling W."/>
            <person name="Curaba J."/>
            <person name="Simon P."/>
        </authorList>
    </citation>
    <scope>NUCLEOTIDE SEQUENCE</scope>
    <source>
        <tissue evidence="1">Leaf</tissue>
    </source>
</reference>
<name>A0A166AN43_DAUCS</name>
<gene>
    <name evidence="1" type="ORF">DCAR_0311715</name>
</gene>
<evidence type="ECO:0000313" key="1">
    <source>
        <dbReference type="EMBL" id="WOG92446.1"/>
    </source>
</evidence>
<proteinExistence type="predicted"/>
<organism evidence="1 2">
    <name type="scientific">Daucus carota subsp. sativus</name>
    <name type="common">Carrot</name>
    <dbReference type="NCBI Taxonomy" id="79200"/>
    <lineage>
        <taxon>Eukaryota</taxon>
        <taxon>Viridiplantae</taxon>
        <taxon>Streptophyta</taxon>
        <taxon>Embryophyta</taxon>
        <taxon>Tracheophyta</taxon>
        <taxon>Spermatophyta</taxon>
        <taxon>Magnoliopsida</taxon>
        <taxon>eudicotyledons</taxon>
        <taxon>Gunneridae</taxon>
        <taxon>Pentapetalae</taxon>
        <taxon>asterids</taxon>
        <taxon>campanulids</taxon>
        <taxon>Apiales</taxon>
        <taxon>Apiaceae</taxon>
        <taxon>Apioideae</taxon>
        <taxon>Scandiceae</taxon>
        <taxon>Daucinae</taxon>
        <taxon>Daucus</taxon>
        <taxon>Daucus sect. Daucus</taxon>
    </lineage>
</organism>
<dbReference type="EMBL" id="CP093345">
    <property type="protein sequence ID" value="WOG92446.1"/>
    <property type="molecule type" value="Genomic_DNA"/>
</dbReference>
<protein>
    <submittedName>
        <fullName evidence="1">Uncharacterized protein</fullName>
    </submittedName>
</protein>